<evidence type="ECO:0000313" key="1">
    <source>
        <dbReference type="EMBL" id="GIY44443.1"/>
    </source>
</evidence>
<protein>
    <submittedName>
        <fullName evidence="1">Uncharacterized protein</fullName>
    </submittedName>
</protein>
<reference evidence="1 2" key="1">
    <citation type="submission" date="2021-06" db="EMBL/GenBank/DDBJ databases">
        <title>Caerostris extrusa draft genome.</title>
        <authorList>
            <person name="Kono N."/>
            <person name="Arakawa K."/>
        </authorList>
    </citation>
    <scope>NUCLEOTIDE SEQUENCE [LARGE SCALE GENOMIC DNA]</scope>
</reference>
<dbReference type="Proteomes" id="UP001054945">
    <property type="component" value="Unassembled WGS sequence"/>
</dbReference>
<keyword evidence="2" id="KW-1185">Reference proteome</keyword>
<dbReference type="EMBL" id="BPLR01011140">
    <property type="protein sequence ID" value="GIY44443.1"/>
    <property type="molecule type" value="Genomic_DNA"/>
</dbReference>
<name>A0AAV4TCZ6_CAEEX</name>
<evidence type="ECO:0000313" key="2">
    <source>
        <dbReference type="Proteomes" id="UP001054945"/>
    </source>
</evidence>
<organism evidence="1 2">
    <name type="scientific">Caerostris extrusa</name>
    <name type="common">Bark spider</name>
    <name type="synonym">Caerostris bankana</name>
    <dbReference type="NCBI Taxonomy" id="172846"/>
    <lineage>
        <taxon>Eukaryota</taxon>
        <taxon>Metazoa</taxon>
        <taxon>Ecdysozoa</taxon>
        <taxon>Arthropoda</taxon>
        <taxon>Chelicerata</taxon>
        <taxon>Arachnida</taxon>
        <taxon>Araneae</taxon>
        <taxon>Araneomorphae</taxon>
        <taxon>Entelegynae</taxon>
        <taxon>Araneoidea</taxon>
        <taxon>Araneidae</taxon>
        <taxon>Caerostris</taxon>
    </lineage>
</organism>
<sequence>MLFDPAPPLAGPRTFQGNFSPLVPDGSKVRMLFLKDAFSDFRSTTEAFAASMFLKGTLSDFPKTALLFPRMSFQILGFTKTALLFPGFSKTPFQILDFRFYKNGFVVSWFLKDAFSDFRFTTEAFAASMFLKGTLSDFPKTALLFPRMSFQILGFTKNGFVVSWFLKDAFSDFRFTTEAFCCFHVSQKGTLSDFPKTALLFPRMSFQILGFTKTALLFPGFSKTPFQILGLPQRPLLLPCFSKAPFQIFQRLPCCFLRMSFQILGFYKNGFVVSWFLKDAFSDFRFYHRGLSCFHVSQRYPFRFSKDCLVVS</sequence>
<proteinExistence type="predicted"/>
<accession>A0AAV4TCZ6</accession>
<dbReference type="AlphaFoldDB" id="A0AAV4TCZ6"/>
<comment type="caution">
    <text evidence="1">The sequence shown here is derived from an EMBL/GenBank/DDBJ whole genome shotgun (WGS) entry which is preliminary data.</text>
</comment>
<gene>
    <name evidence="1" type="ORF">CEXT_420231</name>
</gene>